<feature type="signal peptide" evidence="2">
    <location>
        <begin position="1"/>
        <end position="18"/>
    </location>
</feature>
<feature type="chain" id="PRO_5014359943" evidence="2">
    <location>
        <begin position="19"/>
        <end position="218"/>
    </location>
</feature>
<evidence type="ECO:0000256" key="1">
    <source>
        <dbReference type="SAM" id="MobiDB-lite"/>
    </source>
</evidence>
<dbReference type="InParanoid" id="A0A2J6T5X2"/>
<evidence type="ECO:0000313" key="3">
    <source>
        <dbReference type="EMBL" id="PMD58419.1"/>
    </source>
</evidence>
<keyword evidence="4" id="KW-1185">Reference proteome</keyword>
<evidence type="ECO:0000256" key="2">
    <source>
        <dbReference type="SAM" id="SignalP"/>
    </source>
</evidence>
<sequence length="218" mass="22047">MHALKSIIVGTLATTASATYFNGEALRREVLQVRATSSSVSAATVTKSYPTATASKNSSNVCDSVLSGLSTVLTGLPTPTGDLYSYLKTAATTLTDPCHLTVPSAIAPAFSTYESAVISFYSAHKSQLNSAVSACPKLTSLVANPVCSTAASSTKIVKTIPPATPIPTPTESVTGTGTGSSSTPSTSIINTGGANEMREKSTVALLAIGVVGVVAMLL</sequence>
<feature type="compositionally biased region" description="Low complexity" evidence="1">
    <location>
        <begin position="169"/>
        <end position="187"/>
    </location>
</feature>
<accession>A0A2J6T5X2</accession>
<keyword evidence="2" id="KW-0732">Signal</keyword>
<name>A0A2J6T5X2_9HELO</name>
<protein>
    <submittedName>
        <fullName evidence="3">Uncharacterized protein</fullName>
    </submittedName>
</protein>
<evidence type="ECO:0000313" key="4">
    <source>
        <dbReference type="Proteomes" id="UP000235371"/>
    </source>
</evidence>
<dbReference type="RefSeq" id="XP_024735323.1">
    <property type="nucleotide sequence ID" value="XM_024886970.1"/>
</dbReference>
<dbReference type="GeneID" id="36595046"/>
<dbReference type="Proteomes" id="UP000235371">
    <property type="component" value="Unassembled WGS sequence"/>
</dbReference>
<dbReference type="EMBL" id="KZ613822">
    <property type="protein sequence ID" value="PMD58419.1"/>
    <property type="molecule type" value="Genomic_DNA"/>
</dbReference>
<dbReference type="OrthoDB" id="3561078at2759"/>
<feature type="region of interest" description="Disordered" evidence="1">
    <location>
        <begin position="161"/>
        <end position="194"/>
    </location>
</feature>
<gene>
    <name evidence="3" type="ORF">K444DRAFT_664498</name>
</gene>
<organism evidence="3 4">
    <name type="scientific">Hyaloscypha bicolor E</name>
    <dbReference type="NCBI Taxonomy" id="1095630"/>
    <lineage>
        <taxon>Eukaryota</taxon>
        <taxon>Fungi</taxon>
        <taxon>Dikarya</taxon>
        <taxon>Ascomycota</taxon>
        <taxon>Pezizomycotina</taxon>
        <taxon>Leotiomycetes</taxon>
        <taxon>Helotiales</taxon>
        <taxon>Hyaloscyphaceae</taxon>
        <taxon>Hyaloscypha</taxon>
        <taxon>Hyaloscypha bicolor</taxon>
    </lineage>
</organism>
<proteinExistence type="predicted"/>
<reference evidence="3 4" key="1">
    <citation type="submission" date="2016-04" db="EMBL/GenBank/DDBJ databases">
        <title>A degradative enzymes factory behind the ericoid mycorrhizal symbiosis.</title>
        <authorList>
            <consortium name="DOE Joint Genome Institute"/>
            <person name="Martino E."/>
            <person name="Morin E."/>
            <person name="Grelet G."/>
            <person name="Kuo A."/>
            <person name="Kohler A."/>
            <person name="Daghino S."/>
            <person name="Barry K."/>
            <person name="Choi C."/>
            <person name="Cichocki N."/>
            <person name="Clum A."/>
            <person name="Copeland A."/>
            <person name="Hainaut M."/>
            <person name="Haridas S."/>
            <person name="Labutti K."/>
            <person name="Lindquist E."/>
            <person name="Lipzen A."/>
            <person name="Khouja H.-R."/>
            <person name="Murat C."/>
            <person name="Ohm R."/>
            <person name="Olson A."/>
            <person name="Spatafora J."/>
            <person name="Veneault-Fourrey C."/>
            <person name="Henrissat B."/>
            <person name="Grigoriev I."/>
            <person name="Martin F."/>
            <person name="Perotto S."/>
        </authorList>
    </citation>
    <scope>NUCLEOTIDE SEQUENCE [LARGE SCALE GENOMIC DNA]</scope>
    <source>
        <strain evidence="3 4">E</strain>
    </source>
</reference>
<dbReference type="AlphaFoldDB" id="A0A2J6T5X2"/>
<dbReference type="STRING" id="1095630.A0A2J6T5X2"/>